<keyword evidence="1" id="KW-0175">Coiled coil</keyword>
<evidence type="ECO:0008006" key="4">
    <source>
        <dbReference type="Google" id="ProtNLM"/>
    </source>
</evidence>
<protein>
    <recommendedName>
        <fullName evidence="4">Periplasmic heavy metal sensor</fullName>
    </recommendedName>
</protein>
<organism evidence="2 3">
    <name type="scientific">Archangium violaceum Cb vi76</name>
    <dbReference type="NCBI Taxonomy" id="1406225"/>
    <lineage>
        <taxon>Bacteria</taxon>
        <taxon>Pseudomonadati</taxon>
        <taxon>Myxococcota</taxon>
        <taxon>Myxococcia</taxon>
        <taxon>Myxococcales</taxon>
        <taxon>Cystobacterineae</taxon>
        <taxon>Archangiaceae</taxon>
        <taxon>Archangium</taxon>
    </lineage>
</organism>
<name>A0A084SNC7_9BACT</name>
<dbReference type="AlphaFoldDB" id="A0A084SNC7"/>
<feature type="coiled-coil region" evidence="1">
    <location>
        <begin position="60"/>
        <end position="115"/>
    </location>
</feature>
<evidence type="ECO:0000313" key="2">
    <source>
        <dbReference type="EMBL" id="KFA89962.1"/>
    </source>
</evidence>
<gene>
    <name evidence="2" type="ORF">Q664_31465</name>
</gene>
<dbReference type="EMBL" id="JPMI01000228">
    <property type="protein sequence ID" value="KFA89962.1"/>
    <property type="molecule type" value="Genomic_DNA"/>
</dbReference>
<dbReference type="Gene3D" id="1.20.120.1490">
    <property type="match status" value="1"/>
</dbReference>
<sequence>MFGFVLGTACLAGLFYTLRRGRWHHGHGGPGRWSWRGRMRWLFERLDTSPGQEKVLVQAADELTEAFAKMRDEMSATRAALARSLRGEAFDAAALRELDAKHDELIDNLRKTLRASLSKTHEALDAKQRRELADLLEHGWGHGYGYRHYGYGGGCGGWRGARPC</sequence>
<dbReference type="Pfam" id="PF13801">
    <property type="entry name" value="Metal_resist"/>
    <property type="match status" value="1"/>
</dbReference>
<dbReference type="InterPro" id="IPR025961">
    <property type="entry name" value="Metal_resist"/>
</dbReference>
<accession>A0A084SNC7</accession>
<proteinExistence type="predicted"/>
<evidence type="ECO:0000256" key="1">
    <source>
        <dbReference type="SAM" id="Coils"/>
    </source>
</evidence>
<dbReference type="RefSeq" id="WP_043403587.1">
    <property type="nucleotide sequence ID" value="NZ_JPMI01000228.1"/>
</dbReference>
<evidence type="ECO:0000313" key="3">
    <source>
        <dbReference type="Proteomes" id="UP000028547"/>
    </source>
</evidence>
<dbReference type="Proteomes" id="UP000028547">
    <property type="component" value="Unassembled WGS sequence"/>
</dbReference>
<reference evidence="2 3" key="1">
    <citation type="submission" date="2014-07" db="EMBL/GenBank/DDBJ databases">
        <title>Draft Genome Sequence of Gephyronic Acid Producer, Cystobacter violaceus Strain Cb vi76.</title>
        <authorList>
            <person name="Stevens D.C."/>
            <person name="Young J."/>
            <person name="Carmichael R."/>
            <person name="Tan J."/>
            <person name="Taylor R.E."/>
        </authorList>
    </citation>
    <scope>NUCLEOTIDE SEQUENCE [LARGE SCALE GENOMIC DNA]</scope>
    <source>
        <strain evidence="2 3">Cb vi76</strain>
    </source>
</reference>
<comment type="caution">
    <text evidence="2">The sequence shown here is derived from an EMBL/GenBank/DDBJ whole genome shotgun (WGS) entry which is preliminary data.</text>
</comment>